<evidence type="ECO:0000313" key="1">
    <source>
        <dbReference type="EMBL" id="RGD73820.1"/>
    </source>
</evidence>
<evidence type="ECO:0008006" key="3">
    <source>
        <dbReference type="Google" id="ProtNLM"/>
    </source>
</evidence>
<protein>
    <recommendedName>
        <fullName evidence="3">Capsid protein</fullName>
    </recommendedName>
</protein>
<dbReference type="AlphaFoldDB" id="A0A3E3DX44"/>
<evidence type="ECO:0000313" key="2">
    <source>
        <dbReference type="Proteomes" id="UP000261212"/>
    </source>
</evidence>
<name>A0A3E3DX44_9FIRM</name>
<dbReference type="RefSeq" id="WP_117532437.1">
    <property type="nucleotide sequence ID" value="NZ_QUSM01000004.1"/>
</dbReference>
<comment type="caution">
    <text evidence="1">The sequence shown here is derived from an EMBL/GenBank/DDBJ whole genome shotgun (WGS) entry which is preliminary data.</text>
</comment>
<accession>A0A3E3DX44</accession>
<gene>
    <name evidence="1" type="ORF">DW687_08570</name>
</gene>
<dbReference type="EMBL" id="QUSM01000004">
    <property type="protein sequence ID" value="RGD73820.1"/>
    <property type="molecule type" value="Genomic_DNA"/>
</dbReference>
<proteinExistence type="predicted"/>
<sequence>MANTKMGANSNFAPNVEAANILRDLEKFTVLEKDCTKEFSGDIKLGNRVEILGATRPTIADYTGEAINGPERIDATKIVMDIDQAKYYNYGIDDTDRPGMKKGSEKVMRQEAAAALAEEYETFIASMAKNSGNKATSTQLNTEAELKEAIDAGLVWLRNNSVPMTQRVVVEMTPNFYDMFENAVIELKTKNDDLISLGVMGQYKSAYVKMSNQLYNNGTDDFLMIRTNRAIAAGKQIEKVEKYRPESYFQDAVKGLMVFGAKVVRPKELYTIKAHK</sequence>
<dbReference type="Proteomes" id="UP000261212">
    <property type="component" value="Unassembled WGS sequence"/>
</dbReference>
<reference evidence="1 2" key="1">
    <citation type="submission" date="2018-08" db="EMBL/GenBank/DDBJ databases">
        <title>A genome reference for cultivated species of the human gut microbiota.</title>
        <authorList>
            <person name="Zou Y."/>
            <person name="Xue W."/>
            <person name="Luo G."/>
        </authorList>
    </citation>
    <scope>NUCLEOTIDE SEQUENCE [LARGE SCALE GENOMIC DNA]</scope>
    <source>
        <strain evidence="1 2">AM25-6</strain>
    </source>
</reference>
<organism evidence="1 2">
    <name type="scientific">Anaerofustis stercorihominis</name>
    <dbReference type="NCBI Taxonomy" id="214853"/>
    <lineage>
        <taxon>Bacteria</taxon>
        <taxon>Bacillati</taxon>
        <taxon>Bacillota</taxon>
        <taxon>Clostridia</taxon>
        <taxon>Eubacteriales</taxon>
        <taxon>Eubacteriaceae</taxon>
        <taxon>Anaerofustis</taxon>
    </lineage>
</organism>